<dbReference type="GO" id="GO:0003677">
    <property type="term" value="F:DNA binding"/>
    <property type="evidence" value="ECO:0007669"/>
    <property type="project" value="UniProtKB-KW"/>
</dbReference>
<dbReference type="KEGG" id="paa:Paes_1864"/>
<organism evidence="3 4">
    <name type="scientific">Prosthecochloris aestuarii (strain DSM 271 / SK 413)</name>
    <dbReference type="NCBI Taxonomy" id="290512"/>
    <lineage>
        <taxon>Bacteria</taxon>
        <taxon>Pseudomonadati</taxon>
        <taxon>Chlorobiota</taxon>
        <taxon>Chlorobiia</taxon>
        <taxon>Chlorobiales</taxon>
        <taxon>Chlorobiaceae</taxon>
        <taxon>Prosthecochloris</taxon>
    </lineage>
</organism>
<dbReference type="EMBL" id="CP001108">
    <property type="protein sequence ID" value="ACF46876.1"/>
    <property type="molecule type" value="Genomic_DNA"/>
</dbReference>
<dbReference type="RefSeq" id="WP_012506409.1">
    <property type="nucleotide sequence ID" value="NC_011059.1"/>
</dbReference>
<accession>B4S4I0</accession>
<keyword evidence="2" id="KW-0238">DNA-binding</keyword>
<dbReference type="STRING" id="290512.Paes_1864"/>
<gene>
    <name evidence="3" type="ordered locus">Paes_1864</name>
</gene>
<evidence type="ECO:0000256" key="2">
    <source>
        <dbReference type="ARBA" id="ARBA00023125"/>
    </source>
</evidence>
<dbReference type="Proteomes" id="UP000002725">
    <property type="component" value="Chromosome"/>
</dbReference>
<evidence type="ECO:0000313" key="3">
    <source>
        <dbReference type="EMBL" id="ACF46876.1"/>
    </source>
</evidence>
<dbReference type="SUPFAM" id="SSF47729">
    <property type="entry name" value="IHF-like DNA-binding proteins"/>
    <property type="match status" value="2"/>
</dbReference>
<dbReference type="eggNOG" id="COG0776">
    <property type="taxonomic scope" value="Bacteria"/>
</dbReference>
<reference evidence="3" key="1">
    <citation type="submission" date="2008-06" db="EMBL/GenBank/DDBJ databases">
        <title>Complete sequence of chromosome of Prosthecochloris aestuarii DSM 271.</title>
        <authorList>
            <consortium name="US DOE Joint Genome Institute"/>
            <person name="Lucas S."/>
            <person name="Copeland A."/>
            <person name="Lapidus A."/>
            <person name="Glavina del Rio T."/>
            <person name="Dalin E."/>
            <person name="Tice H."/>
            <person name="Bruce D."/>
            <person name="Goodwin L."/>
            <person name="Pitluck S."/>
            <person name="Schmutz J."/>
            <person name="Larimer F."/>
            <person name="Land M."/>
            <person name="Hauser L."/>
            <person name="Kyrpides N."/>
            <person name="Anderson I."/>
            <person name="Liu Z."/>
            <person name="Li T."/>
            <person name="Zhao F."/>
            <person name="Overmann J."/>
            <person name="Bryant D.A."/>
            <person name="Richardson P."/>
        </authorList>
    </citation>
    <scope>NUCLEOTIDE SEQUENCE [LARGE SCALE GENOMIC DNA]</scope>
    <source>
        <strain evidence="3">DSM 271</strain>
    </source>
</reference>
<comment type="similarity">
    <text evidence="1">Belongs to the bacterial histone-like protein family.</text>
</comment>
<evidence type="ECO:0000313" key="4">
    <source>
        <dbReference type="Proteomes" id="UP000002725"/>
    </source>
</evidence>
<sequence>MKNDLCISRLAETLGLDHATVRRYLELFVSGLGEELLERRSICLKGLGLFEVRHLSGGYRNGQWFPPVRSIVFSSRSIAGSSARALIERKTGLSPREAALFIKVLSGFLRDALRARQDLVVEGIGAFRTVDGKYCFTADRTMKELVNQAYGHLPVLDLRS</sequence>
<dbReference type="AlphaFoldDB" id="B4S4I0"/>
<dbReference type="GO" id="GO:0030527">
    <property type="term" value="F:structural constituent of chromatin"/>
    <property type="evidence" value="ECO:0007669"/>
    <property type="project" value="InterPro"/>
</dbReference>
<dbReference type="Pfam" id="PF00216">
    <property type="entry name" value="Bac_DNA_binding"/>
    <property type="match status" value="1"/>
</dbReference>
<dbReference type="InterPro" id="IPR010992">
    <property type="entry name" value="IHF-like_DNA-bd_dom_sf"/>
</dbReference>
<keyword evidence="4" id="KW-1185">Reference proteome</keyword>
<proteinExistence type="inferred from homology"/>
<name>B4S4I0_PROA2</name>
<dbReference type="InterPro" id="IPR000119">
    <property type="entry name" value="Hist_DNA-bd"/>
</dbReference>
<dbReference type="HOGENOM" id="CLU_1650611_0_0_10"/>
<protein>
    <submittedName>
        <fullName evidence="3">Uncharacterized protein</fullName>
    </submittedName>
</protein>
<evidence type="ECO:0000256" key="1">
    <source>
        <dbReference type="ARBA" id="ARBA00010529"/>
    </source>
</evidence>